<reference evidence="7 8" key="1">
    <citation type="submission" date="2018-08" db="EMBL/GenBank/DDBJ databases">
        <title>The metabolism and importance of syntrophic acetate oxidation coupled to methane or sulfide production in haloalkaline environments.</title>
        <authorList>
            <person name="Timmers P.H.A."/>
            <person name="Vavourakis C.D."/>
            <person name="Sorokin D.Y."/>
            <person name="Sinninghe Damste J.S."/>
            <person name="Muyzer G."/>
            <person name="Stams A.J.M."/>
            <person name="Plugge C.M."/>
        </authorList>
    </citation>
    <scope>NUCLEOTIDE SEQUENCE [LARGE SCALE GENOMIC DNA]</scope>
    <source>
        <strain evidence="7">MSAO_Arc3</strain>
    </source>
</reference>
<name>A0A3R7YH90_9EURY</name>
<dbReference type="Gene3D" id="3.40.920.10">
    <property type="entry name" value="Pyruvate-ferredoxin oxidoreductase, PFOR, domain III"/>
    <property type="match status" value="1"/>
</dbReference>
<dbReference type="AlphaFoldDB" id="A0A3R7YH90"/>
<evidence type="ECO:0000256" key="3">
    <source>
        <dbReference type="ARBA" id="ARBA00023002"/>
    </source>
</evidence>
<sequence>MSNKVSKFDLIISGVGGQGTILASDIIGKTAVISGYHVRAAETHGMAQRGGSVVNHVRIGCDYGSLISINGADFMIALEPSESVRYLKYLAPGSKIIINTEPVYPVSVLSGKSSYPAISDILNILEKDHEVIAFNATKLAVEAGNQQAMNVVMVGALSRYLPFDEKVLFESVKSIVPPKTLDVNKKAFMLGNKIMESH</sequence>
<dbReference type="InterPro" id="IPR052198">
    <property type="entry name" value="IorB_Oxidoreductase"/>
</dbReference>
<evidence type="ECO:0000256" key="1">
    <source>
        <dbReference type="ARBA" id="ARBA00002995"/>
    </source>
</evidence>
<dbReference type="SUPFAM" id="SSF53323">
    <property type="entry name" value="Pyruvate-ferredoxin oxidoreductase, PFOR, domain III"/>
    <property type="match status" value="1"/>
</dbReference>
<dbReference type="InterPro" id="IPR002869">
    <property type="entry name" value="Pyrv_flavodox_OxRed_cen"/>
</dbReference>
<dbReference type="RefSeq" id="WP_259135617.1">
    <property type="nucleotide sequence ID" value="NZ_JANUCS010000020.1"/>
</dbReference>
<dbReference type="EC" id="1.2.7.8" evidence="5"/>
<dbReference type="Proteomes" id="UP000284763">
    <property type="component" value="Unassembled WGS sequence"/>
</dbReference>
<gene>
    <name evidence="7" type="ORF">D5R95_06235</name>
</gene>
<comment type="subunit">
    <text evidence="2">Heterodimer of the IorA and IorB subunits.</text>
</comment>
<evidence type="ECO:0000313" key="7">
    <source>
        <dbReference type="EMBL" id="RQD83497.1"/>
    </source>
</evidence>
<dbReference type="InterPro" id="IPR019752">
    <property type="entry name" value="Pyrv/ketoisovalerate_OxRed_cat"/>
</dbReference>
<comment type="catalytic activity">
    <reaction evidence="4">
        <text>indole-3-pyruvate + 2 oxidized [2Fe-2S]-[ferredoxin] + CoA = (indol-3-yl)acetyl-CoA + 2 reduced [2Fe-2S]-[ferredoxin] + CO2 + H(+)</text>
        <dbReference type="Rhea" id="RHEA:12645"/>
        <dbReference type="Rhea" id="RHEA-COMP:10000"/>
        <dbReference type="Rhea" id="RHEA-COMP:10001"/>
        <dbReference type="ChEBI" id="CHEBI:15378"/>
        <dbReference type="ChEBI" id="CHEBI:16526"/>
        <dbReference type="ChEBI" id="CHEBI:17640"/>
        <dbReference type="ChEBI" id="CHEBI:33737"/>
        <dbReference type="ChEBI" id="CHEBI:33738"/>
        <dbReference type="ChEBI" id="CHEBI:57271"/>
        <dbReference type="ChEBI" id="CHEBI:57287"/>
        <dbReference type="EC" id="1.2.7.8"/>
    </reaction>
</comment>
<evidence type="ECO:0000259" key="6">
    <source>
        <dbReference type="Pfam" id="PF01558"/>
    </source>
</evidence>
<keyword evidence="7" id="KW-0670">Pyruvate</keyword>
<dbReference type="PANTHER" id="PTHR43854:SF1">
    <property type="entry name" value="INDOLEPYRUVATE OXIDOREDUCTASE SUBUNIT IORB"/>
    <property type="match status" value="1"/>
</dbReference>
<comment type="caution">
    <text evidence="7">The sequence shown here is derived from an EMBL/GenBank/DDBJ whole genome shotgun (WGS) entry which is preliminary data.</text>
</comment>
<dbReference type="GO" id="GO:0043805">
    <property type="term" value="F:indolepyruvate ferredoxin oxidoreductase activity"/>
    <property type="evidence" value="ECO:0007669"/>
    <property type="project" value="UniProtKB-EC"/>
</dbReference>
<dbReference type="Pfam" id="PF01558">
    <property type="entry name" value="POR"/>
    <property type="match status" value="1"/>
</dbReference>
<keyword evidence="3" id="KW-0560">Oxidoreductase</keyword>
<evidence type="ECO:0000256" key="5">
    <source>
        <dbReference type="NCBIfam" id="TIGR03334"/>
    </source>
</evidence>
<proteinExistence type="predicted"/>
<organism evidence="7 8">
    <name type="scientific">Methanosalsum natronophilum</name>
    <dbReference type="NCBI Taxonomy" id="768733"/>
    <lineage>
        <taxon>Archaea</taxon>
        <taxon>Methanobacteriati</taxon>
        <taxon>Methanobacteriota</taxon>
        <taxon>Stenosarchaea group</taxon>
        <taxon>Methanomicrobia</taxon>
        <taxon>Methanosarcinales</taxon>
        <taxon>Methanosarcinaceae</taxon>
        <taxon>Methanosalsum</taxon>
    </lineage>
</organism>
<accession>A0A3R7YH90</accession>
<evidence type="ECO:0000256" key="4">
    <source>
        <dbReference type="ARBA" id="ARBA00048332"/>
    </source>
</evidence>
<dbReference type="NCBIfam" id="NF005323">
    <property type="entry name" value="PRK06853.1-3"/>
    <property type="match status" value="1"/>
</dbReference>
<protein>
    <recommendedName>
        <fullName evidence="5">Indolepyruvate ferredoxin oxidoreductase subunit beta</fullName>
        <ecNumber evidence="5">1.2.7.8</ecNumber>
    </recommendedName>
</protein>
<evidence type="ECO:0000256" key="2">
    <source>
        <dbReference type="ARBA" id="ARBA00011238"/>
    </source>
</evidence>
<dbReference type="InterPro" id="IPR017719">
    <property type="entry name" value="Indolepyruvate_Fd_OxRdtase_bsu"/>
</dbReference>
<dbReference type="NCBIfam" id="TIGR03334">
    <property type="entry name" value="IOR_beta"/>
    <property type="match status" value="1"/>
</dbReference>
<dbReference type="PANTHER" id="PTHR43854">
    <property type="entry name" value="INDOLEPYRUVATE OXIDOREDUCTASE SUBUNIT IORB"/>
    <property type="match status" value="1"/>
</dbReference>
<dbReference type="EMBL" id="QZAB01000394">
    <property type="protein sequence ID" value="RQD83497.1"/>
    <property type="molecule type" value="Genomic_DNA"/>
</dbReference>
<feature type="domain" description="Pyruvate/ketoisovalerate oxidoreductase catalytic" evidence="6">
    <location>
        <begin position="16"/>
        <end position="191"/>
    </location>
</feature>
<evidence type="ECO:0000313" key="8">
    <source>
        <dbReference type="Proteomes" id="UP000284763"/>
    </source>
</evidence>
<comment type="function">
    <text evidence="1">Catalyzes the ferredoxin-dependent oxidative decarboxylation of arylpyruvates.</text>
</comment>